<name>A0A1G7IER2_9BACT</name>
<proteinExistence type="predicted"/>
<dbReference type="Pfam" id="PF03899">
    <property type="entry name" value="ATP-synt_I"/>
    <property type="match status" value="1"/>
</dbReference>
<evidence type="ECO:0000256" key="2">
    <source>
        <dbReference type="ARBA" id="ARBA00022475"/>
    </source>
</evidence>
<protein>
    <submittedName>
        <fullName evidence="7">ATP synthase I chain</fullName>
    </submittedName>
</protein>
<evidence type="ECO:0000256" key="3">
    <source>
        <dbReference type="ARBA" id="ARBA00022692"/>
    </source>
</evidence>
<dbReference type="GO" id="GO:0005886">
    <property type="term" value="C:plasma membrane"/>
    <property type="evidence" value="ECO:0007669"/>
    <property type="project" value="UniProtKB-SubCell"/>
</dbReference>
<evidence type="ECO:0000256" key="4">
    <source>
        <dbReference type="ARBA" id="ARBA00022989"/>
    </source>
</evidence>
<keyword evidence="4 6" id="KW-1133">Transmembrane helix</keyword>
<keyword evidence="3 6" id="KW-0812">Transmembrane</keyword>
<evidence type="ECO:0000256" key="1">
    <source>
        <dbReference type="ARBA" id="ARBA00004651"/>
    </source>
</evidence>
<feature type="transmembrane region" description="Helical" evidence="6">
    <location>
        <begin position="45"/>
        <end position="63"/>
    </location>
</feature>
<dbReference type="EMBL" id="LT629690">
    <property type="protein sequence ID" value="SDF11006.1"/>
    <property type="molecule type" value="Genomic_DNA"/>
</dbReference>
<feature type="transmembrane region" description="Helical" evidence="6">
    <location>
        <begin position="118"/>
        <end position="141"/>
    </location>
</feature>
<keyword evidence="8" id="KW-1185">Reference proteome</keyword>
<gene>
    <name evidence="7" type="ORF">SAMN05444167_1418</name>
</gene>
<dbReference type="AlphaFoldDB" id="A0A1G7IER2"/>
<keyword evidence="2" id="KW-1003">Cell membrane</keyword>
<keyword evidence="5 6" id="KW-0472">Membrane</keyword>
<accession>A0A1G7IER2</accession>
<organism evidence="7 8">
    <name type="scientific">Terriglobus roseus</name>
    <dbReference type="NCBI Taxonomy" id="392734"/>
    <lineage>
        <taxon>Bacteria</taxon>
        <taxon>Pseudomonadati</taxon>
        <taxon>Acidobacteriota</taxon>
        <taxon>Terriglobia</taxon>
        <taxon>Terriglobales</taxon>
        <taxon>Acidobacteriaceae</taxon>
        <taxon>Terriglobus</taxon>
    </lineage>
</organism>
<feature type="transmembrane region" description="Helical" evidence="6">
    <location>
        <begin position="18"/>
        <end position="39"/>
    </location>
</feature>
<evidence type="ECO:0000256" key="6">
    <source>
        <dbReference type="SAM" id="Phobius"/>
    </source>
</evidence>
<comment type="subcellular location">
    <subcellularLocation>
        <location evidence="1">Cell membrane</location>
        <topology evidence="1">Multi-pass membrane protein</topology>
    </subcellularLocation>
</comment>
<dbReference type="RefSeq" id="WP_231966798.1">
    <property type="nucleotide sequence ID" value="NZ_LT629690.1"/>
</dbReference>
<evidence type="ECO:0000313" key="8">
    <source>
        <dbReference type="Proteomes" id="UP000182427"/>
    </source>
</evidence>
<reference evidence="7 8" key="1">
    <citation type="submission" date="2016-10" db="EMBL/GenBank/DDBJ databases">
        <authorList>
            <person name="de Groot N.N."/>
        </authorList>
    </citation>
    <scope>NUCLEOTIDE SEQUENCE [LARGE SCALE GENOMIC DNA]</scope>
    <source>
        <strain evidence="7 8">GAS232</strain>
    </source>
</reference>
<dbReference type="InterPro" id="IPR005598">
    <property type="entry name" value="ATP_synth_I"/>
</dbReference>
<evidence type="ECO:0000313" key="7">
    <source>
        <dbReference type="EMBL" id="SDF11006.1"/>
    </source>
</evidence>
<evidence type="ECO:0000256" key="5">
    <source>
        <dbReference type="ARBA" id="ARBA00023136"/>
    </source>
</evidence>
<dbReference type="Proteomes" id="UP000182427">
    <property type="component" value="Chromosome I"/>
</dbReference>
<feature type="transmembrane region" description="Helical" evidence="6">
    <location>
        <begin position="90"/>
        <end position="112"/>
    </location>
</feature>
<sequence>MEPTEIPAGFTDADAREVIARAVKIVAVMAAVCVIPAWVKGGWKSALLLLIGAAIAGSGLWEWRRLMAALTAKMEPLPGEHIVGARRPSIGFALVGFFLRLFVVVAVLYVSLKYLNGSALALAAGLAMGVIALTIEGLRLLRSGTI</sequence>